<feature type="domain" description="Zinc finger CGNR" evidence="1">
    <location>
        <begin position="163"/>
        <end position="205"/>
    </location>
</feature>
<proteinExistence type="predicted"/>
<dbReference type="Pfam" id="PF07336">
    <property type="entry name" value="ABATE"/>
    <property type="match status" value="1"/>
</dbReference>
<accession>A0A920CAV8</accession>
<dbReference type="PANTHER" id="PTHR35525">
    <property type="entry name" value="BLL6575 PROTEIN"/>
    <property type="match status" value="1"/>
</dbReference>
<evidence type="ECO:0000313" key="3">
    <source>
        <dbReference type="Proteomes" id="UP000679779"/>
    </source>
</evidence>
<dbReference type="InterPro" id="IPR010852">
    <property type="entry name" value="ABATE"/>
</dbReference>
<comment type="caution">
    <text evidence="2">The sequence shown here is derived from an EMBL/GenBank/DDBJ whole genome shotgun (WGS) entry which is preliminary data.</text>
</comment>
<sequence>MKFTYYESLSIHLAVDLINSLCPVTGIDNLSTPDQLKQFLIDSEKHVDLSLEKYSEIDGDAVIAVYRETVQSWPVRSEDVKFVQSLRKSLRTVFELAAEQKAQDAAALLNEQLRISGATPRISWLHGPYHLHFESKEDGCAHWLATTTTMGLTFVLIEFGTERFGICASASCQKAFIDTSKNKSKLYCSEACAHRESVAAFRKRQRSKR</sequence>
<dbReference type="SUPFAM" id="SSF160904">
    <property type="entry name" value="Jann2411-like"/>
    <property type="match status" value="1"/>
</dbReference>
<dbReference type="InterPro" id="IPR021005">
    <property type="entry name" value="Znf_CGNR"/>
</dbReference>
<dbReference type="InterPro" id="IPR023286">
    <property type="entry name" value="ABATE_dom_sf"/>
</dbReference>
<dbReference type="Proteomes" id="UP000679779">
    <property type="component" value="Unassembled WGS sequence"/>
</dbReference>
<evidence type="ECO:0000259" key="1">
    <source>
        <dbReference type="Pfam" id="PF11706"/>
    </source>
</evidence>
<name>A0A920CAV8_9BACL</name>
<dbReference type="AlphaFoldDB" id="A0A920CAV8"/>
<dbReference type="Pfam" id="PF11706">
    <property type="entry name" value="zf-CGNR"/>
    <property type="match status" value="1"/>
</dbReference>
<dbReference type="RefSeq" id="WP_160042999.1">
    <property type="nucleotide sequence ID" value="NZ_BORQ01000005.1"/>
</dbReference>
<protein>
    <recommendedName>
        <fullName evidence="1">Zinc finger CGNR domain-containing protein</fullName>
    </recommendedName>
</protein>
<organism evidence="2 3">
    <name type="scientific">Paenibacillus albilobatus</name>
    <dbReference type="NCBI Taxonomy" id="2716884"/>
    <lineage>
        <taxon>Bacteria</taxon>
        <taxon>Bacillati</taxon>
        <taxon>Bacillota</taxon>
        <taxon>Bacilli</taxon>
        <taxon>Bacillales</taxon>
        <taxon>Paenibacillaceae</taxon>
        <taxon>Paenibacillus</taxon>
    </lineage>
</organism>
<evidence type="ECO:0000313" key="2">
    <source>
        <dbReference type="EMBL" id="GIO32861.1"/>
    </source>
</evidence>
<keyword evidence="3" id="KW-1185">Reference proteome</keyword>
<dbReference type="PANTHER" id="PTHR35525:SF3">
    <property type="entry name" value="BLL6575 PROTEIN"/>
    <property type="match status" value="1"/>
</dbReference>
<dbReference type="EMBL" id="BORQ01000005">
    <property type="protein sequence ID" value="GIO32861.1"/>
    <property type="molecule type" value="Genomic_DNA"/>
</dbReference>
<gene>
    <name evidence="2" type="ORF">J2TS6_40020</name>
</gene>
<reference evidence="2" key="1">
    <citation type="submission" date="2021-03" db="EMBL/GenBank/DDBJ databases">
        <title>Antimicrobial resistance genes in bacteria isolated from Japanese honey, and their potential for conferring macrolide and lincosamide resistance in the American foulbrood pathogen Paenibacillus larvae.</title>
        <authorList>
            <person name="Okamoto M."/>
            <person name="Kumagai M."/>
            <person name="Kanamori H."/>
            <person name="Takamatsu D."/>
        </authorList>
    </citation>
    <scope>NUCLEOTIDE SEQUENCE</scope>
    <source>
        <strain evidence="2">J2TS6</strain>
    </source>
</reference>
<dbReference type="Gene3D" id="1.10.3300.10">
    <property type="entry name" value="Jann2411-like domain"/>
    <property type="match status" value="1"/>
</dbReference>